<dbReference type="EMBL" id="JAEPBG010000011">
    <property type="protein sequence ID" value="MBK4737350.1"/>
    <property type="molecule type" value="Genomic_DNA"/>
</dbReference>
<organism evidence="2 3">
    <name type="scientific">Noviherbaspirillum pedocola</name>
    <dbReference type="NCBI Taxonomy" id="2801341"/>
    <lineage>
        <taxon>Bacteria</taxon>
        <taxon>Pseudomonadati</taxon>
        <taxon>Pseudomonadota</taxon>
        <taxon>Betaproteobacteria</taxon>
        <taxon>Burkholderiales</taxon>
        <taxon>Oxalobacteraceae</taxon>
        <taxon>Noviherbaspirillum</taxon>
    </lineage>
</organism>
<accession>A0A934W8A5</accession>
<keyword evidence="1" id="KW-1133">Transmembrane helix</keyword>
<feature type="transmembrane region" description="Helical" evidence="1">
    <location>
        <begin position="90"/>
        <end position="116"/>
    </location>
</feature>
<evidence type="ECO:0000256" key="1">
    <source>
        <dbReference type="SAM" id="Phobius"/>
    </source>
</evidence>
<keyword evidence="3" id="KW-1185">Reference proteome</keyword>
<sequence length="254" mass="26343">MTIPVGVIAAGGELAFSAITKGIMVLYNVTSEFNNFVDEHIEKMTKSENVTIARTGKVIEGAKLGFGIGYIVPVAIIAAGQLILGNKLQAISVIASAATISNPVAMTCAAVGAIYYGWTALSTQEQGEILRGLSVGLEVGVELLKSIISFVIGKTKELLSAENIKEMKRFINDAAASFGRSLADVTGAIKDRVSGIVDTVTKSATDAGQKVIATAAGASHTVIATATEAGQAMIVTVGNVLPSKRRENSTNTEK</sequence>
<name>A0A934W8A5_9BURK</name>
<reference evidence="2" key="1">
    <citation type="submission" date="2021-01" db="EMBL/GenBank/DDBJ databases">
        <title>Genome sequence of strain Noviherbaspirillum sp. DKR-6.</title>
        <authorList>
            <person name="Chaudhary D.K."/>
        </authorList>
    </citation>
    <scope>NUCLEOTIDE SEQUENCE</scope>
    <source>
        <strain evidence="2">DKR-6</strain>
    </source>
</reference>
<keyword evidence="1" id="KW-0812">Transmembrane</keyword>
<evidence type="ECO:0000313" key="3">
    <source>
        <dbReference type="Proteomes" id="UP000622890"/>
    </source>
</evidence>
<protein>
    <submittedName>
        <fullName evidence="2">Uncharacterized protein</fullName>
    </submittedName>
</protein>
<keyword evidence="1" id="KW-0472">Membrane</keyword>
<dbReference type="RefSeq" id="WP_200595561.1">
    <property type="nucleotide sequence ID" value="NZ_JAEPBG010000011.1"/>
</dbReference>
<comment type="caution">
    <text evidence="2">The sequence shown here is derived from an EMBL/GenBank/DDBJ whole genome shotgun (WGS) entry which is preliminary data.</text>
</comment>
<evidence type="ECO:0000313" key="2">
    <source>
        <dbReference type="EMBL" id="MBK4737350.1"/>
    </source>
</evidence>
<dbReference type="AlphaFoldDB" id="A0A934W8A5"/>
<gene>
    <name evidence="2" type="ORF">JJB74_22245</name>
</gene>
<feature type="transmembrane region" description="Helical" evidence="1">
    <location>
        <begin position="64"/>
        <end position="84"/>
    </location>
</feature>
<dbReference type="Proteomes" id="UP000622890">
    <property type="component" value="Unassembled WGS sequence"/>
</dbReference>
<proteinExistence type="predicted"/>